<dbReference type="InterPro" id="IPR048248">
    <property type="entry name" value="PUA_eIF2d-like"/>
</dbReference>
<dbReference type="PANTHER" id="PTHR12217">
    <property type="entry name" value="EUKARYOTIC TRANSLATION INITIATION FACTOR 2D"/>
    <property type="match status" value="1"/>
</dbReference>
<dbReference type="InterPro" id="IPR004521">
    <property type="entry name" value="Uncharacterised_CHP00451"/>
</dbReference>
<dbReference type="PROSITE" id="PS50296">
    <property type="entry name" value="SUI1"/>
    <property type="match status" value="1"/>
</dbReference>
<proteinExistence type="inferred from homology"/>
<dbReference type="CDD" id="cd11610">
    <property type="entry name" value="eIF2D_N"/>
    <property type="match status" value="1"/>
</dbReference>
<comment type="similarity">
    <text evidence="1">Belongs to the eIF2D family.</text>
</comment>
<dbReference type="InterPro" id="IPR058886">
    <property type="entry name" value="SWIB_eIF2D"/>
</dbReference>
<evidence type="ECO:0000259" key="3">
    <source>
        <dbReference type="PROSITE" id="PS50296"/>
    </source>
</evidence>
<dbReference type="CDD" id="cd11608">
    <property type="entry name" value="eIF2D_C"/>
    <property type="match status" value="1"/>
</dbReference>
<accession>A0ABM1BJN4</accession>
<dbReference type="InterPro" id="IPR036885">
    <property type="entry name" value="SWIB_MDM2_dom_sf"/>
</dbReference>
<sequence>MDFSTWKKLRSVVENKLLRITPEDADILIPKKEEITKMKVMTHSGNHVMIYFCGANPILFELENRIIPTVYTLWKFPNLLSTVTTWTPVFEKLMGGADLMLPGIVRRTSECLSTLRSLKESDICAVTLYGNKTPIAVGTCVVSGDELASVDAKGKAVRIYHLYADLLWSHGDRSEPPFLEETEDTADSQNDEFYACDTNHDEMSSNNVADRDNCPEQYETKKCEYHEKPQTLTNSQGFEMVKGFEDLTIQEGDPMCENLPENTNVEEQQNASNNSLTEEIDCLLKECFFTALKILGKKIKLPILTSIFYRTHVLAACPPGCQLDIKKSSFKKLSTFLKEMEKIGVIVVKEMSKGVENIVSINIEHRELIYFKPNPAFEMQLKNFQCGAMGCSNKVVNHLPSIRELHTVTVAVLPLFKPQNYSKGAAVAASDIRKVLTNYVKSNNLQDSENQRNVILDPLLADVALKKGEGNVTLLSWEDLICRCISKMRPAYEVVFPGQQPVLYKGELQPIEIVVVQRSGNKKVTLLYNLETFGIDPTKLAHQIQVGIAASTSVGPSVTKKGTQVLVQGNQVRYVAKLLLDEYKVPRKYIKGLDSAPKEKKK</sequence>
<dbReference type="InterPro" id="IPR036877">
    <property type="entry name" value="SUI1_dom_sf"/>
</dbReference>
<dbReference type="PROSITE" id="PS51925">
    <property type="entry name" value="SWIB_MDM2"/>
    <property type="match status" value="1"/>
</dbReference>
<reference evidence="6" key="1">
    <citation type="submission" date="2025-08" db="UniProtKB">
        <authorList>
            <consortium name="RefSeq"/>
        </authorList>
    </citation>
    <scope>IDENTIFICATION</scope>
    <source>
        <tissue evidence="6">Muscle</tissue>
    </source>
</reference>
<gene>
    <name evidence="6" type="primary">LOC106467508</name>
</gene>
<dbReference type="Pfam" id="PF01253">
    <property type="entry name" value="SUI1"/>
    <property type="match status" value="1"/>
</dbReference>
<dbReference type="Pfam" id="PF26292">
    <property type="entry name" value="PUA_elF2D"/>
    <property type="match status" value="1"/>
</dbReference>
<dbReference type="RefSeq" id="XP_013783321.1">
    <property type="nucleotide sequence ID" value="XM_013927867.2"/>
</dbReference>
<dbReference type="InterPro" id="IPR057429">
    <property type="entry name" value="WH_eIF2D"/>
</dbReference>
<evidence type="ECO:0000313" key="5">
    <source>
        <dbReference type="Proteomes" id="UP000694941"/>
    </source>
</evidence>
<dbReference type="SUPFAM" id="SSF55159">
    <property type="entry name" value="eIF1-like"/>
    <property type="match status" value="1"/>
</dbReference>
<dbReference type="Gene3D" id="1.10.245.10">
    <property type="entry name" value="SWIB/MDM2 domain"/>
    <property type="match status" value="1"/>
</dbReference>
<dbReference type="InterPro" id="IPR003121">
    <property type="entry name" value="SWIB_MDM2_domain"/>
</dbReference>
<dbReference type="SUPFAM" id="SSF47592">
    <property type="entry name" value="SWIB/MDM2 domain"/>
    <property type="match status" value="1"/>
</dbReference>
<feature type="domain" description="SUI1" evidence="3">
    <location>
        <begin position="511"/>
        <end position="583"/>
    </location>
</feature>
<dbReference type="CDD" id="cd21156">
    <property type="entry name" value="PUA_eIF2d-like"/>
    <property type="match status" value="1"/>
</dbReference>
<dbReference type="Proteomes" id="UP000694941">
    <property type="component" value="Unplaced"/>
</dbReference>
<evidence type="ECO:0000256" key="1">
    <source>
        <dbReference type="ARBA" id="ARBA00010359"/>
    </source>
</evidence>
<dbReference type="PANTHER" id="PTHR12217:SF4">
    <property type="entry name" value="EUKARYOTIC TRANSLATION INITIATION FACTOR 2D"/>
    <property type="match status" value="1"/>
</dbReference>
<dbReference type="Pfam" id="PF25304">
    <property type="entry name" value="WHD_eIF2D"/>
    <property type="match status" value="1"/>
</dbReference>
<keyword evidence="5" id="KW-1185">Reference proteome</keyword>
<dbReference type="InterPro" id="IPR015947">
    <property type="entry name" value="PUA-like_sf"/>
</dbReference>
<dbReference type="NCBIfam" id="TIGR00451">
    <property type="entry name" value="unchar_dom_2"/>
    <property type="match status" value="1"/>
</dbReference>
<dbReference type="InterPro" id="IPR048247">
    <property type="entry name" value="eIF2D_N"/>
</dbReference>
<evidence type="ECO:0000313" key="6">
    <source>
        <dbReference type="RefSeq" id="XP_013783321.1"/>
    </source>
</evidence>
<dbReference type="InterPro" id="IPR039759">
    <property type="entry name" value="eIF2D_SUI1"/>
</dbReference>
<dbReference type="PROSITE" id="PS50890">
    <property type="entry name" value="PUA"/>
    <property type="match status" value="1"/>
</dbReference>
<dbReference type="InterPro" id="IPR001950">
    <property type="entry name" value="SUI1"/>
</dbReference>
<name>A0ABM1BJN4_LIMPO</name>
<evidence type="ECO:0000259" key="4">
    <source>
        <dbReference type="PROSITE" id="PS51925"/>
    </source>
</evidence>
<dbReference type="GeneID" id="106467508"/>
<dbReference type="Pfam" id="PF26291">
    <property type="entry name" value="SWIB_eIF2D"/>
    <property type="match status" value="1"/>
</dbReference>
<protein>
    <submittedName>
        <fullName evidence="6">Eukaryotic translation initiation factor 2D-like</fullName>
    </submittedName>
</protein>
<dbReference type="Pfam" id="PF17832">
    <property type="entry name" value="Pre-PUA"/>
    <property type="match status" value="1"/>
</dbReference>
<dbReference type="InterPro" id="IPR041366">
    <property type="entry name" value="Pre-PUA"/>
</dbReference>
<feature type="domain" description="DM2" evidence="4">
    <location>
        <begin position="404"/>
        <end position="487"/>
    </location>
</feature>
<organism evidence="5 6">
    <name type="scientific">Limulus polyphemus</name>
    <name type="common">Atlantic horseshoe crab</name>
    <dbReference type="NCBI Taxonomy" id="6850"/>
    <lineage>
        <taxon>Eukaryota</taxon>
        <taxon>Metazoa</taxon>
        <taxon>Ecdysozoa</taxon>
        <taxon>Arthropoda</taxon>
        <taxon>Chelicerata</taxon>
        <taxon>Merostomata</taxon>
        <taxon>Xiphosura</taxon>
        <taxon>Limulidae</taxon>
        <taxon>Limulus</taxon>
    </lineage>
</organism>
<dbReference type="Gene3D" id="3.10.400.20">
    <property type="match status" value="1"/>
</dbReference>
<dbReference type="InterPro" id="IPR039757">
    <property type="entry name" value="EIF2D"/>
</dbReference>
<keyword evidence="2" id="KW-0963">Cytoplasm</keyword>
<evidence type="ECO:0000256" key="2">
    <source>
        <dbReference type="ARBA" id="ARBA00022490"/>
    </source>
</evidence>
<dbReference type="SUPFAM" id="SSF88697">
    <property type="entry name" value="PUA domain-like"/>
    <property type="match status" value="1"/>
</dbReference>
<dbReference type="Gene3D" id="3.30.780.10">
    <property type="entry name" value="SUI1-like domain"/>
    <property type="match status" value="1"/>
</dbReference>